<dbReference type="AlphaFoldDB" id="A0A3N2C102"/>
<evidence type="ECO:0000313" key="2">
    <source>
        <dbReference type="EMBL" id="ROR81175.1"/>
    </source>
</evidence>
<accession>A0A3N2C102</accession>
<dbReference type="SUPFAM" id="SSF74650">
    <property type="entry name" value="Galactose mutarotase-like"/>
    <property type="match status" value="1"/>
</dbReference>
<dbReference type="PANTHER" id="PTHR10091">
    <property type="entry name" value="ALDOSE-1-EPIMERASE"/>
    <property type="match status" value="1"/>
</dbReference>
<dbReference type="GO" id="GO:0030246">
    <property type="term" value="F:carbohydrate binding"/>
    <property type="evidence" value="ECO:0007669"/>
    <property type="project" value="InterPro"/>
</dbReference>
<dbReference type="PANTHER" id="PTHR10091:SF0">
    <property type="entry name" value="GALACTOSE MUTAROTASE"/>
    <property type="match status" value="1"/>
</dbReference>
<gene>
    <name evidence="2" type="ORF">EDD42_1229</name>
</gene>
<evidence type="ECO:0000256" key="1">
    <source>
        <dbReference type="SAM" id="MobiDB-lite"/>
    </source>
</evidence>
<feature type="compositionally biased region" description="Polar residues" evidence="1">
    <location>
        <begin position="1"/>
        <end position="18"/>
    </location>
</feature>
<sequence>MRQNGAVTESTSAVSPSASVDRRPISGRRVDLEHGAYTASIASVGASLRFLQHDGRDLVVPFDAEEVRPAFRGAMLSPWPNRVVDGRYTFAGVEHQLALTEPARGHALHGLAAWSEWDLLSSSASSAAFRVFIEAQEGYPFRVQVTATYTLDDDGLRTDVEALNLGDVDAPYGTGPHPYLVAGEGRVDDWTLELPAAEVLTVTPDRLTPVSLERVDTEATEHFDFRSPRAIGDTFIDHAYTALERDADGRVTVRVTTPSGSGVAMHWGDGLPWVQVHTADQPVAELNRLGLAVEPMTCPPDSFSTGTDLVVLAPNTPHRVSWTIAAL</sequence>
<dbReference type="Proteomes" id="UP000266915">
    <property type="component" value="Unassembled WGS sequence"/>
</dbReference>
<dbReference type="GO" id="GO:0006006">
    <property type="term" value="P:glucose metabolic process"/>
    <property type="evidence" value="ECO:0007669"/>
    <property type="project" value="TreeGrafter"/>
</dbReference>
<comment type="caution">
    <text evidence="2">The sequence shown here is derived from an EMBL/GenBank/DDBJ whole genome shotgun (WGS) entry which is preliminary data.</text>
</comment>
<dbReference type="InterPro" id="IPR011013">
    <property type="entry name" value="Gal_mutarotase_sf_dom"/>
</dbReference>
<dbReference type="GO" id="GO:0004034">
    <property type="term" value="F:aldose 1-epimerase activity"/>
    <property type="evidence" value="ECO:0007669"/>
    <property type="project" value="TreeGrafter"/>
</dbReference>
<organism evidence="2 3">
    <name type="scientific">Plantibacter flavus</name>
    <dbReference type="NCBI Taxonomy" id="150123"/>
    <lineage>
        <taxon>Bacteria</taxon>
        <taxon>Bacillati</taxon>
        <taxon>Actinomycetota</taxon>
        <taxon>Actinomycetes</taxon>
        <taxon>Micrococcales</taxon>
        <taxon>Microbacteriaceae</taxon>
        <taxon>Plantibacter</taxon>
    </lineage>
</organism>
<dbReference type="EMBL" id="RKHL01000001">
    <property type="protein sequence ID" value="ROR81175.1"/>
    <property type="molecule type" value="Genomic_DNA"/>
</dbReference>
<dbReference type="InterPro" id="IPR014718">
    <property type="entry name" value="GH-type_carb-bd"/>
</dbReference>
<dbReference type="InterPro" id="IPR037480">
    <property type="entry name" value="YihR-like"/>
</dbReference>
<dbReference type="CDD" id="cd09022">
    <property type="entry name" value="Aldose_epim_Ec_YihR"/>
    <property type="match status" value="1"/>
</dbReference>
<proteinExistence type="predicted"/>
<name>A0A3N2C102_9MICO</name>
<dbReference type="Gene3D" id="2.70.98.10">
    <property type="match status" value="1"/>
</dbReference>
<reference evidence="2 3" key="1">
    <citation type="submission" date="2018-11" db="EMBL/GenBank/DDBJ databases">
        <title>Sequencing the genomes of 1000 actinobacteria strains.</title>
        <authorList>
            <person name="Klenk H.-P."/>
        </authorList>
    </citation>
    <scope>NUCLEOTIDE SEQUENCE [LARGE SCALE GENOMIC DNA]</scope>
    <source>
        <strain evidence="2 3">DSM 14012</strain>
    </source>
</reference>
<feature type="region of interest" description="Disordered" evidence="1">
    <location>
        <begin position="1"/>
        <end position="21"/>
    </location>
</feature>
<evidence type="ECO:0000313" key="3">
    <source>
        <dbReference type="Proteomes" id="UP000266915"/>
    </source>
</evidence>
<keyword evidence="3" id="KW-1185">Reference proteome</keyword>
<dbReference type="GO" id="GO:0033499">
    <property type="term" value="P:galactose catabolic process via UDP-galactose, Leloir pathway"/>
    <property type="evidence" value="ECO:0007669"/>
    <property type="project" value="TreeGrafter"/>
</dbReference>
<dbReference type="InterPro" id="IPR008183">
    <property type="entry name" value="Aldose_1/G6P_1-epimerase"/>
</dbReference>
<protein>
    <submittedName>
        <fullName evidence="2">Aldose 1-epimerase</fullName>
    </submittedName>
</protein>
<dbReference type="Pfam" id="PF01263">
    <property type="entry name" value="Aldose_epim"/>
    <property type="match status" value="1"/>
</dbReference>